<reference evidence="1 3" key="1">
    <citation type="submission" date="2024-01" db="EMBL/GenBank/DDBJ databases">
        <title>The genomes of 5 underutilized Papilionoideae crops provide insights into root nodulation and disease resistanc.</title>
        <authorList>
            <person name="Jiang F."/>
        </authorList>
    </citation>
    <scope>NUCLEOTIDE SEQUENCE [LARGE SCALE GENOMIC DNA]</scope>
    <source>
        <strain evidence="1">DUOXIRENSHENG_FW03</strain>
        <tissue evidence="1">Leaves</tissue>
    </source>
</reference>
<dbReference type="EMBL" id="JAYMYS010000006">
    <property type="protein sequence ID" value="KAK7390166.1"/>
    <property type="molecule type" value="Genomic_DNA"/>
</dbReference>
<organism evidence="1 3">
    <name type="scientific">Psophocarpus tetragonolobus</name>
    <name type="common">Winged bean</name>
    <name type="synonym">Dolichos tetragonolobus</name>
    <dbReference type="NCBI Taxonomy" id="3891"/>
    <lineage>
        <taxon>Eukaryota</taxon>
        <taxon>Viridiplantae</taxon>
        <taxon>Streptophyta</taxon>
        <taxon>Embryophyta</taxon>
        <taxon>Tracheophyta</taxon>
        <taxon>Spermatophyta</taxon>
        <taxon>Magnoliopsida</taxon>
        <taxon>eudicotyledons</taxon>
        <taxon>Gunneridae</taxon>
        <taxon>Pentapetalae</taxon>
        <taxon>rosids</taxon>
        <taxon>fabids</taxon>
        <taxon>Fabales</taxon>
        <taxon>Fabaceae</taxon>
        <taxon>Papilionoideae</taxon>
        <taxon>50 kb inversion clade</taxon>
        <taxon>NPAAA clade</taxon>
        <taxon>indigoferoid/millettioid clade</taxon>
        <taxon>Phaseoleae</taxon>
        <taxon>Psophocarpus</taxon>
    </lineage>
</organism>
<dbReference type="PANTHER" id="PTHR47952">
    <property type="entry name" value="TRYPTAMINE 5-HYDROXYLASE"/>
    <property type="match status" value="1"/>
</dbReference>
<dbReference type="Proteomes" id="UP001386955">
    <property type="component" value="Unassembled WGS sequence"/>
</dbReference>
<dbReference type="PRINTS" id="PR00463">
    <property type="entry name" value="EP450I"/>
</dbReference>
<dbReference type="GO" id="GO:0004497">
    <property type="term" value="F:monooxygenase activity"/>
    <property type="evidence" value="ECO:0007669"/>
    <property type="project" value="InterPro"/>
</dbReference>
<name>A0AAN9XFU5_PSOTE</name>
<keyword evidence="3" id="KW-1185">Reference proteome</keyword>
<comment type="caution">
    <text evidence="1">The sequence shown here is derived from an EMBL/GenBank/DDBJ whole genome shotgun (WGS) entry which is preliminary data.</text>
</comment>
<dbReference type="EMBL" id="JAYMYS010000006">
    <property type="protein sequence ID" value="KAK7390164.1"/>
    <property type="molecule type" value="Genomic_DNA"/>
</dbReference>
<dbReference type="InterPro" id="IPR001128">
    <property type="entry name" value="Cyt_P450"/>
</dbReference>
<dbReference type="GO" id="GO:0016705">
    <property type="term" value="F:oxidoreductase activity, acting on paired donors, with incorporation or reduction of molecular oxygen"/>
    <property type="evidence" value="ECO:0007669"/>
    <property type="project" value="InterPro"/>
</dbReference>
<gene>
    <name evidence="1" type="ORF">VNO78_25463</name>
    <name evidence="2" type="ORF">VNO78_25465</name>
</gene>
<dbReference type="PANTHER" id="PTHR47952:SF3">
    <property type="entry name" value="CYTOCHROME P450 71B3-LIKE"/>
    <property type="match status" value="1"/>
</dbReference>
<dbReference type="GO" id="GO:0005506">
    <property type="term" value="F:iron ion binding"/>
    <property type="evidence" value="ECO:0007669"/>
    <property type="project" value="InterPro"/>
</dbReference>
<dbReference type="Gene3D" id="1.10.630.10">
    <property type="entry name" value="Cytochrome P450"/>
    <property type="match status" value="1"/>
</dbReference>
<dbReference type="AlphaFoldDB" id="A0AAN9XFU5"/>
<sequence>MVVVICLHEDMHVGATDIVAATTVWAMTALLKNPRVMKKVQEEIRNLGGRKDFLNEDEIRKFPYFKAASTCTTTYPDVFFPERFLDNTIDFRGLDFELIHLVLVVKCVLEYARSSLDLTLANILNSFDWELPAGTTKKEIDTEMLPGLTQHKKNHLNVLAKCQI</sequence>
<evidence type="ECO:0000313" key="2">
    <source>
        <dbReference type="EMBL" id="KAK7390166.1"/>
    </source>
</evidence>
<dbReference type="InterPro" id="IPR036396">
    <property type="entry name" value="Cyt_P450_sf"/>
</dbReference>
<dbReference type="GO" id="GO:0020037">
    <property type="term" value="F:heme binding"/>
    <property type="evidence" value="ECO:0007669"/>
    <property type="project" value="InterPro"/>
</dbReference>
<dbReference type="InterPro" id="IPR002401">
    <property type="entry name" value="Cyt_P450_E_grp-I"/>
</dbReference>
<evidence type="ECO:0008006" key="4">
    <source>
        <dbReference type="Google" id="ProtNLM"/>
    </source>
</evidence>
<dbReference type="SUPFAM" id="SSF48264">
    <property type="entry name" value="Cytochrome P450"/>
    <property type="match status" value="1"/>
</dbReference>
<evidence type="ECO:0000313" key="1">
    <source>
        <dbReference type="EMBL" id="KAK7390164.1"/>
    </source>
</evidence>
<evidence type="ECO:0000313" key="3">
    <source>
        <dbReference type="Proteomes" id="UP001386955"/>
    </source>
</evidence>
<protein>
    <recommendedName>
        <fullName evidence="4">Cytochrome P450</fullName>
    </recommendedName>
</protein>
<proteinExistence type="predicted"/>
<dbReference type="Pfam" id="PF00067">
    <property type="entry name" value="p450"/>
    <property type="match status" value="1"/>
</dbReference>
<accession>A0AAN9XFU5</accession>